<dbReference type="GO" id="GO:0015385">
    <property type="term" value="F:sodium:proton antiporter activity"/>
    <property type="evidence" value="ECO:0007669"/>
    <property type="project" value="TreeGrafter"/>
</dbReference>
<evidence type="ECO:0000256" key="7">
    <source>
        <dbReference type="ARBA" id="ARBA00023136"/>
    </source>
</evidence>
<evidence type="ECO:0000256" key="4">
    <source>
        <dbReference type="ARBA" id="ARBA00022475"/>
    </source>
</evidence>
<evidence type="ECO:0000256" key="8">
    <source>
        <dbReference type="SAM" id="Phobius"/>
    </source>
</evidence>
<dbReference type="InterPro" id="IPR036259">
    <property type="entry name" value="MFS_trans_sf"/>
</dbReference>
<evidence type="ECO:0000256" key="6">
    <source>
        <dbReference type="ARBA" id="ARBA00022989"/>
    </source>
</evidence>
<dbReference type="AlphaFoldDB" id="A0A1L3MFZ6"/>
<evidence type="ECO:0000259" key="9">
    <source>
        <dbReference type="PROSITE" id="PS50850"/>
    </source>
</evidence>
<evidence type="ECO:0000256" key="2">
    <source>
        <dbReference type="ARBA" id="ARBA00006236"/>
    </source>
</evidence>
<dbReference type="PANTHER" id="PTHR23502">
    <property type="entry name" value="MAJOR FACILITATOR SUPERFAMILY"/>
    <property type="match status" value="1"/>
</dbReference>
<dbReference type="PANTHER" id="PTHR23502:SF132">
    <property type="entry name" value="POLYAMINE TRANSPORTER 2-RELATED"/>
    <property type="match status" value="1"/>
</dbReference>
<keyword evidence="6 8" id="KW-1133">Transmembrane helix</keyword>
<dbReference type="GO" id="GO:1990961">
    <property type="term" value="P:xenobiotic detoxification by transmembrane export across the plasma membrane"/>
    <property type="evidence" value="ECO:0007669"/>
    <property type="project" value="InterPro"/>
</dbReference>
<dbReference type="CDD" id="cd17320">
    <property type="entry name" value="MFS_MdfA_MDR_like"/>
    <property type="match status" value="1"/>
</dbReference>
<keyword evidence="11" id="KW-1185">Reference proteome</keyword>
<feature type="transmembrane region" description="Helical" evidence="8">
    <location>
        <begin position="260"/>
        <end position="278"/>
    </location>
</feature>
<dbReference type="Pfam" id="PF07690">
    <property type="entry name" value="MFS_1"/>
    <property type="match status" value="1"/>
</dbReference>
<dbReference type="GO" id="GO:0042910">
    <property type="term" value="F:xenobiotic transmembrane transporter activity"/>
    <property type="evidence" value="ECO:0007669"/>
    <property type="project" value="InterPro"/>
</dbReference>
<accession>A0A1L3MFZ6</accession>
<evidence type="ECO:0000313" key="11">
    <source>
        <dbReference type="Proteomes" id="UP000182938"/>
    </source>
</evidence>
<feature type="transmembrane region" description="Helical" evidence="8">
    <location>
        <begin position="379"/>
        <end position="400"/>
    </location>
</feature>
<sequence>MLTQPAAGARHPRTAPLAVTTVLLALLGMFGPFSIDTPFPAFQEMGADLDVSEASMQLVVSAYLGAFAVMSLFHGPLSDAVGRKPVMVTGAAVYALASIGCALAPSLPVLLGFRVLQGMSAGAGTIVSRTVVRDLFEGARAQRLMSTIAMIFGIGPALAPIVGGWLLLLGPWPLVFWFLSLFGTVIALSVLVLLPESHPRERRTPLDVRSIVSGVVDVARMRHFQVLSAASAFSFAGQFLYIGAAPIFVATLLGQGPQDFWVFFVPMVVGMVLGSFTNRRLAERVSGDRLIVGGQTVAMTGAVAGVALAAVPATAALPWAVVGPTAIAFGTGISMPVYQLALLDAVPHARGTAASVSTFLMLMLNATLTGLVVPVAASSLLSLALTSLGLLCLGIVLFHVHRRHSRPVRAQPVIPPTPEVT</sequence>
<protein>
    <recommendedName>
        <fullName evidence="9">Major facilitator superfamily (MFS) profile domain-containing protein</fullName>
    </recommendedName>
</protein>
<feature type="transmembrane region" description="Helical" evidence="8">
    <location>
        <begin position="230"/>
        <end position="254"/>
    </location>
</feature>
<dbReference type="SUPFAM" id="SSF103473">
    <property type="entry name" value="MFS general substrate transporter"/>
    <property type="match status" value="1"/>
</dbReference>
<feature type="transmembrane region" description="Helical" evidence="8">
    <location>
        <begin position="174"/>
        <end position="194"/>
    </location>
</feature>
<evidence type="ECO:0000256" key="5">
    <source>
        <dbReference type="ARBA" id="ARBA00022692"/>
    </source>
</evidence>
<organism evidence="10 11">
    <name type="scientific">Janibacter indicus</name>
    <dbReference type="NCBI Taxonomy" id="857417"/>
    <lineage>
        <taxon>Bacteria</taxon>
        <taxon>Bacillati</taxon>
        <taxon>Actinomycetota</taxon>
        <taxon>Actinomycetes</taxon>
        <taxon>Micrococcales</taxon>
        <taxon>Intrasporangiaceae</taxon>
        <taxon>Janibacter</taxon>
    </lineage>
</organism>
<feature type="domain" description="Major facilitator superfamily (MFS) profile" evidence="9">
    <location>
        <begin position="17"/>
        <end position="404"/>
    </location>
</feature>
<evidence type="ECO:0000256" key="3">
    <source>
        <dbReference type="ARBA" id="ARBA00022448"/>
    </source>
</evidence>
<dbReference type="KEGG" id="jte:ASJ30_06565"/>
<proteinExistence type="inferred from homology"/>
<comment type="subcellular location">
    <subcellularLocation>
        <location evidence="1">Cell membrane</location>
        <topology evidence="1">Multi-pass membrane protein</topology>
    </subcellularLocation>
</comment>
<keyword evidence="3" id="KW-0813">Transport</keyword>
<gene>
    <name evidence="10" type="ORF">ASJ30_06565</name>
</gene>
<feature type="transmembrane region" description="Helical" evidence="8">
    <location>
        <begin position="144"/>
        <end position="168"/>
    </location>
</feature>
<keyword evidence="4" id="KW-1003">Cell membrane</keyword>
<dbReference type="Gene3D" id="1.20.1720.10">
    <property type="entry name" value="Multidrug resistance protein D"/>
    <property type="match status" value="1"/>
</dbReference>
<dbReference type="PROSITE" id="PS50850">
    <property type="entry name" value="MFS"/>
    <property type="match status" value="1"/>
</dbReference>
<dbReference type="Proteomes" id="UP000182938">
    <property type="component" value="Chromosome"/>
</dbReference>
<feature type="transmembrane region" description="Helical" evidence="8">
    <location>
        <begin position="317"/>
        <end position="341"/>
    </location>
</feature>
<feature type="transmembrane region" description="Helical" evidence="8">
    <location>
        <begin position="85"/>
        <end position="105"/>
    </location>
</feature>
<dbReference type="GO" id="GO:0005886">
    <property type="term" value="C:plasma membrane"/>
    <property type="evidence" value="ECO:0007669"/>
    <property type="project" value="UniProtKB-SubCell"/>
</dbReference>
<reference evidence="10 11" key="1">
    <citation type="submission" date="2015-11" db="EMBL/GenBank/DDBJ databases">
        <authorList>
            <person name="Zhang Y."/>
            <person name="Guo Z."/>
        </authorList>
    </citation>
    <scope>NUCLEOTIDE SEQUENCE [LARGE SCALE GENOMIC DNA]</scope>
    <source>
        <strain evidence="10 11">YFY001</strain>
    </source>
</reference>
<comment type="similarity">
    <text evidence="2">Belongs to the major facilitator superfamily. Bcr/CmlA family.</text>
</comment>
<name>A0A1L3MFZ6_9MICO</name>
<feature type="transmembrane region" description="Helical" evidence="8">
    <location>
        <begin position="111"/>
        <end position="132"/>
    </location>
</feature>
<feature type="transmembrane region" description="Helical" evidence="8">
    <location>
        <begin position="290"/>
        <end position="311"/>
    </location>
</feature>
<keyword evidence="7 8" id="KW-0472">Membrane</keyword>
<dbReference type="InterPro" id="IPR004812">
    <property type="entry name" value="Efflux_drug-R_Bcr/CmlA"/>
</dbReference>
<keyword evidence="5 8" id="KW-0812">Transmembrane</keyword>
<feature type="transmembrane region" description="Helical" evidence="8">
    <location>
        <begin position="55"/>
        <end position="73"/>
    </location>
</feature>
<evidence type="ECO:0000256" key="1">
    <source>
        <dbReference type="ARBA" id="ARBA00004651"/>
    </source>
</evidence>
<dbReference type="EMBL" id="CP013290">
    <property type="protein sequence ID" value="APH01249.1"/>
    <property type="molecule type" value="Genomic_DNA"/>
</dbReference>
<dbReference type="InterPro" id="IPR020846">
    <property type="entry name" value="MFS_dom"/>
</dbReference>
<dbReference type="InterPro" id="IPR011701">
    <property type="entry name" value="MFS"/>
</dbReference>
<dbReference type="NCBIfam" id="TIGR00710">
    <property type="entry name" value="efflux_Bcr_CflA"/>
    <property type="match status" value="1"/>
</dbReference>
<feature type="transmembrane region" description="Helical" evidence="8">
    <location>
        <begin position="353"/>
        <end position="373"/>
    </location>
</feature>
<dbReference type="RefSeq" id="WP_072624405.1">
    <property type="nucleotide sequence ID" value="NZ_CP013290.1"/>
</dbReference>
<evidence type="ECO:0000313" key="10">
    <source>
        <dbReference type="EMBL" id="APH01249.1"/>
    </source>
</evidence>
<feature type="transmembrane region" description="Helical" evidence="8">
    <location>
        <begin position="15"/>
        <end position="35"/>
    </location>
</feature>